<dbReference type="HOGENOM" id="CLU_045683_0_0_4"/>
<reference evidence="3 4" key="1">
    <citation type="journal article" date="2003" name="Nat. Genet.">
        <title>Comparative analysis of the genome sequences of Bordetella pertussis, Bordetella parapertussis and Bordetella bronchiseptica.</title>
        <authorList>
            <person name="Parkhill J."/>
            <person name="Sebaihia M."/>
            <person name="Preston A."/>
            <person name="Murphy L.D."/>
            <person name="Thomson N.R."/>
            <person name="Harris D.E."/>
            <person name="Holden M.T.G."/>
            <person name="Churcher C.M."/>
            <person name="Bentley S.D."/>
            <person name="Mungall K.L."/>
            <person name="Cerdeno-Tarraga A.-M."/>
            <person name="Temple L."/>
            <person name="James K.D."/>
            <person name="Harris B."/>
            <person name="Quail M.A."/>
            <person name="Achtman M."/>
            <person name="Atkin R."/>
            <person name="Baker S."/>
            <person name="Basham D."/>
            <person name="Bason N."/>
            <person name="Cherevach I."/>
            <person name="Chillingworth T."/>
            <person name="Collins M."/>
            <person name="Cronin A."/>
            <person name="Davis P."/>
            <person name="Doggett J."/>
            <person name="Feltwell T."/>
            <person name="Goble A."/>
            <person name="Hamlin N."/>
            <person name="Hauser H."/>
            <person name="Holroyd S."/>
            <person name="Jagels K."/>
            <person name="Leather S."/>
            <person name="Moule S."/>
            <person name="Norberczak H."/>
            <person name="O'Neil S."/>
            <person name="Ormond D."/>
            <person name="Price C."/>
            <person name="Rabbinowitsch E."/>
            <person name="Rutter S."/>
            <person name="Sanders M."/>
            <person name="Saunders D."/>
            <person name="Seeger K."/>
            <person name="Sharp S."/>
            <person name="Simmonds M."/>
            <person name="Skelton J."/>
            <person name="Squares R."/>
            <person name="Squares S."/>
            <person name="Stevens K."/>
            <person name="Unwin L."/>
            <person name="Whitehead S."/>
            <person name="Barrell B.G."/>
            <person name="Maskell D.J."/>
        </authorList>
    </citation>
    <scope>NUCLEOTIDE SEQUENCE [LARGE SCALE GENOMIC DNA]</scope>
    <source>
        <strain evidence="3 4">12822 / ATCC BAA-587 / NCTC 13253</strain>
    </source>
</reference>
<name>Q7W2N8_BORPA</name>
<evidence type="ECO:0000256" key="2">
    <source>
        <dbReference type="SAM" id="SignalP"/>
    </source>
</evidence>
<gene>
    <name evidence="3" type="ordered locus">BPP4366</name>
</gene>
<sequence length="342" mass="35483">MPAGGLRPLRPPRSTVFRAVNMNRVFAGLCAGLALAAASFAAHADYPERPIRMLVPFPPGQATDIFARALAEKLGADLKQPIVVENRAGAGSNIGMGEAARATPDGYTLVVAGSAAAVNQTLYKNINYSLTKDFAPVSGVFSVPLVFLATPASGIDSLQKLVTQARAHPGELAYASAGIGGTQHLSAEMFKAAADIDIRHIPYKGSGPAQADFLGHQVPLMVDSVTAGLPHIKTGKAVPLAVTTASRLAQLPDVPTVAESGYPGFEAIGWAAVLAPAGTPPAVTELLSRHIGQALGSAELARFLRERGAEPMPTTPQATSQFIAAEVQKWGDAVRRSGAQVD</sequence>
<comment type="similarity">
    <text evidence="1">Belongs to the UPF0065 (bug) family.</text>
</comment>
<organism evidence="3 4">
    <name type="scientific">Bordetella parapertussis (strain 12822 / ATCC BAA-587 / NCTC 13253)</name>
    <dbReference type="NCBI Taxonomy" id="257311"/>
    <lineage>
        <taxon>Bacteria</taxon>
        <taxon>Pseudomonadati</taxon>
        <taxon>Pseudomonadota</taxon>
        <taxon>Betaproteobacteria</taxon>
        <taxon>Burkholderiales</taxon>
        <taxon>Alcaligenaceae</taxon>
        <taxon>Bordetella</taxon>
    </lineage>
</organism>
<protein>
    <submittedName>
        <fullName evidence="3">Exported protein</fullName>
    </submittedName>
</protein>
<dbReference type="Gene3D" id="3.40.190.150">
    <property type="entry name" value="Bordetella uptake gene, domain 1"/>
    <property type="match status" value="1"/>
</dbReference>
<dbReference type="EMBL" id="BX640436">
    <property type="protein sequence ID" value="CAE39645.1"/>
    <property type="molecule type" value="Genomic_DNA"/>
</dbReference>
<keyword evidence="2" id="KW-0732">Signal</keyword>
<dbReference type="InterPro" id="IPR005064">
    <property type="entry name" value="BUG"/>
</dbReference>
<accession>Q7W2N8</accession>
<proteinExistence type="inferred from homology"/>
<evidence type="ECO:0000313" key="3">
    <source>
        <dbReference type="EMBL" id="CAE39645.1"/>
    </source>
</evidence>
<dbReference type="KEGG" id="bpa:BPP4366"/>
<dbReference type="PANTHER" id="PTHR42928">
    <property type="entry name" value="TRICARBOXYLATE-BINDING PROTEIN"/>
    <property type="match status" value="1"/>
</dbReference>
<dbReference type="Proteomes" id="UP000001421">
    <property type="component" value="Chromosome"/>
</dbReference>
<dbReference type="PANTHER" id="PTHR42928:SF5">
    <property type="entry name" value="BLR1237 PROTEIN"/>
    <property type="match status" value="1"/>
</dbReference>
<dbReference type="Pfam" id="PF03401">
    <property type="entry name" value="TctC"/>
    <property type="match status" value="1"/>
</dbReference>
<dbReference type="SUPFAM" id="SSF53850">
    <property type="entry name" value="Periplasmic binding protein-like II"/>
    <property type="match status" value="1"/>
</dbReference>
<feature type="signal peptide" evidence="2">
    <location>
        <begin position="1"/>
        <end position="44"/>
    </location>
</feature>
<dbReference type="InterPro" id="IPR042100">
    <property type="entry name" value="Bug_dom1"/>
</dbReference>
<dbReference type="CDD" id="cd13578">
    <property type="entry name" value="PBP2_Bug27"/>
    <property type="match status" value="1"/>
</dbReference>
<dbReference type="Gene3D" id="3.40.190.10">
    <property type="entry name" value="Periplasmic binding protein-like II"/>
    <property type="match status" value="1"/>
</dbReference>
<dbReference type="AlphaFoldDB" id="Q7W2N8"/>
<evidence type="ECO:0000256" key="1">
    <source>
        <dbReference type="ARBA" id="ARBA00006987"/>
    </source>
</evidence>
<evidence type="ECO:0000313" key="4">
    <source>
        <dbReference type="Proteomes" id="UP000001421"/>
    </source>
</evidence>
<dbReference type="PIRSF" id="PIRSF017082">
    <property type="entry name" value="YflP"/>
    <property type="match status" value="1"/>
</dbReference>
<feature type="chain" id="PRO_5004294734" evidence="2">
    <location>
        <begin position="45"/>
        <end position="342"/>
    </location>
</feature>